<dbReference type="SUPFAM" id="SSF49899">
    <property type="entry name" value="Concanavalin A-like lectins/glucanases"/>
    <property type="match status" value="1"/>
</dbReference>
<accession>A0ABT3FJJ1</accession>
<dbReference type="EMBL" id="JAPDDS010000001">
    <property type="protein sequence ID" value="MCW1883740.1"/>
    <property type="molecule type" value="Genomic_DNA"/>
</dbReference>
<organism evidence="2 3">
    <name type="scientific">Luteolibacter flavescens</name>
    <dbReference type="NCBI Taxonomy" id="1859460"/>
    <lineage>
        <taxon>Bacteria</taxon>
        <taxon>Pseudomonadati</taxon>
        <taxon>Verrucomicrobiota</taxon>
        <taxon>Verrucomicrobiia</taxon>
        <taxon>Verrucomicrobiales</taxon>
        <taxon>Verrucomicrobiaceae</taxon>
        <taxon>Luteolibacter</taxon>
    </lineage>
</organism>
<evidence type="ECO:0000256" key="1">
    <source>
        <dbReference type="SAM" id="SignalP"/>
    </source>
</evidence>
<dbReference type="Gene3D" id="2.60.120.200">
    <property type="match status" value="1"/>
</dbReference>
<proteinExistence type="predicted"/>
<evidence type="ECO:0008006" key="4">
    <source>
        <dbReference type="Google" id="ProtNLM"/>
    </source>
</evidence>
<evidence type="ECO:0000313" key="3">
    <source>
        <dbReference type="Proteomes" id="UP001207930"/>
    </source>
</evidence>
<dbReference type="Proteomes" id="UP001207930">
    <property type="component" value="Unassembled WGS sequence"/>
</dbReference>
<keyword evidence="1" id="KW-0732">Signal</keyword>
<feature type="chain" id="PRO_5047411696" description="LamG-like jellyroll fold domain-containing protein" evidence="1">
    <location>
        <begin position="27"/>
        <end position="1706"/>
    </location>
</feature>
<dbReference type="Pfam" id="PF13385">
    <property type="entry name" value="Laminin_G_3"/>
    <property type="match status" value="1"/>
</dbReference>
<feature type="signal peptide" evidence="1">
    <location>
        <begin position="1"/>
        <end position="26"/>
    </location>
</feature>
<dbReference type="RefSeq" id="WP_264499699.1">
    <property type="nucleotide sequence ID" value="NZ_JAPDDS010000001.1"/>
</dbReference>
<comment type="caution">
    <text evidence="2">The sequence shown here is derived from an EMBL/GenBank/DDBJ whole genome shotgun (WGS) entry which is preliminary data.</text>
</comment>
<evidence type="ECO:0000313" key="2">
    <source>
        <dbReference type="EMBL" id="MCW1883740.1"/>
    </source>
</evidence>
<name>A0ABT3FJJ1_9BACT</name>
<reference evidence="2 3" key="1">
    <citation type="submission" date="2022-10" db="EMBL/GenBank/DDBJ databases">
        <title>Luteolibacter flavescens strain MCCC 1K03193, whole genome shotgun sequencing project.</title>
        <authorList>
            <person name="Zhao G."/>
            <person name="Shen L."/>
        </authorList>
    </citation>
    <scope>NUCLEOTIDE SEQUENCE [LARGE SCALE GENOMIC DNA]</scope>
    <source>
        <strain evidence="2 3">MCCC 1K03193</strain>
    </source>
</reference>
<gene>
    <name evidence="2" type="ORF">OKA04_03305</name>
</gene>
<sequence length="1706" mass="179344">MAFQPFLRRLCATLLLLILGSSLAGASIQEVRGLYSFSGNLNSRWNFQSPLAAGNFTPVYGTETMPTGGASLKLELPALTSNQSLQLRNWAASNNGAGINGGGAATRTNRWTLVMDIKPTLGATWTSILQTDVGNTTDAEIFLNSSGRVFIRGYVGAAGTIVPNQWQRLAFVCNNDGAGGPLSITAYVNGTLLGTSTTTTPLDGDFSLGPAAHLFTDDNNETSPNQINTLGFWTHPLSAAEIAAMGGAQGTAPEIQWPSMPSATAMPGLTGKLNFGSFQLVLPNSGFQMGSGTVAFNGANAYVAAFPNYFLSGTRAVRLAANGDLIYTGPDTTLSFTGGGSVRLNNVLMNPGTITLSTTGAIASNYQCTLPIGMGVTTSPKGRKLAQIANNGPRGLTSGFTPTGGAITLSSSSFGFTGGQTLYLSVENFPVRYTVPSITWAPSSGAFQVPASSTPAFDRQYERICLEEWNAISGVQGDPRPSNDDSFAFVTNTSLMVFDTNASGLPRLREGTFNFTTGSSTGFESHFPRGARLRWSLGGSSMLRYVAGAIDGSVSHLFEGTTASLSVRRDSPESGCGILAGNRTFSFTPPDHWKFTRDGGLHAQVTVGNSIEWGAIDASTFAHRTNSGFATGGFLMAGNCLRSENSTGINIIHRPAALLLSGNGNGTVPDTVVERPGTAAYYTGAADYPGLNLRAPSNGSMTATSRLAGTPLTYSLRGASKFNLRPAGVTGVLDAVTQTPGPGQSYPISTVLAGYAVGLSDIRLSFLDGANVGSGVNGAFNLPAPAMLTNLAVERLRFGQRGELLDATFPNSNEMTLGYWGCKLTPRAIHFALPDTACPSPSQSTLILGSEVKLPALSDQAFHGNIGVKANGHTVTPNDNLVLNNGEKVTSRLRPPSQLKLKGPGTTTYPFTPCSTGAYLNEYSNVVPQGFVVLPGEIDVPFFRSLRTVIHAKSSAGATTASSLRIFAGDTPTFNFFGAAEPDGGNLGHPIGTNPDGVPLPAPNARRELWDLIKFDLPVEWNDLTRRFVGEPKQDDLVLFKLDQRCTSLGPKVAEINFGASIDPDAISISTAKLFDSLGADSSGLLGQIVSNLNDAGGSGSAFSSALDKLLSAEKLNDDLLAILVPGLESALDTPADALYKALAKRYEDFGSATYRSGGQEVDTIFNNAIAGTRGQISALPDAEWGQSIRASLEDAIGVCDQLLVLTDNADRVLAISMAIASLDEPIAPPPGFVQTLQDLKSSVTELRKTLANIQDTFDGGSSIDLLNSTISNDGTVELWLQQAIKQLKDDWVSRIDDPMGADFFKPDARRQEFIAAFKKAVSAGFLGSSTAHRLRSAISATTDDALYQLRGSFDGVISTANLAAQSVFPLPDTTVQTLGAISEVFQGASMTGYARINGDSLQEIRLDGNLKLKMPDDMTIQAWFHLRDVDGSMPGDGTLSPGTVKTVVEVGASAPLDFLGQKAQATAEMRVGIGANGPVMVSGCIGTKGNLDFQSIRVKEAQFGVGIGALDAYVFAKAAGELNAAAFAMSAEAALFFGKTSTIQPIQKVNPNIAALLTALDVTTPETGGPLYGAYMFAYGDFSVLSLLGIPPSCLLDLRVGGGQGYYGFYRPGASTLAGMQFAYGVRGQVLCLLDISGRLDGYIAGAVANEDISFNSMKAAGRMIATLSGEIGISPFSYDWKKNFSVDVIFNAAADPKTSWSIHY</sequence>
<protein>
    <recommendedName>
        <fullName evidence="4">LamG-like jellyroll fold domain-containing protein</fullName>
    </recommendedName>
</protein>
<keyword evidence="3" id="KW-1185">Reference proteome</keyword>
<dbReference type="InterPro" id="IPR013320">
    <property type="entry name" value="ConA-like_dom_sf"/>
</dbReference>